<reference evidence="5 6" key="1">
    <citation type="submission" date="2019-01" db="EMBL/GenBank/DDBJ databases">
        <title>Vagococcus silagei sp. nov. isolated from brewer's grain.</title>
        <authorList>
            <person name="Guu J.-R."/>
        </authorList>
    </citation>
    <scope>NUCLEOTIDE SEQUENCE [LARGE SCALE GENOMIC DNA]</scope>
    <source>
        <strain evidence="5 6">2B-2</strain>
    </source>
</reference>
<dbReference type="SMART" id="SM00857">
    <property type="entry name" value="Resolvase"/>
    <property type="match status" value="1"/>
</dbReference>
<evidence type="ECO:0000256" key="3">
    <source>
        <dbReference type="ARBA" id="ARBA00023172"/>
    </source>
</evidence>
<proteinExistence type="inferred from homology"/>
<dbReference type="EMBL" id="SDGV01000001">
    <property type="protein sequence ID" value="THB62237.1"/>
    <property type="molecule type" value="Genomic_DNA"/>
</dbReference>
<dbReference type="Pfam" id="PF00239">
    <property type="entry name" value="Resolvase"/>
    <property type="match status" value="1"/>
</dbReference>
<dbReference type="Proteomes" id="UP000310506">
    <property type="component" value="Unassembled WGS sequence"/>
</dbReference>
<dbReference type="GO" id="GO:0000150">
    <property type="term" value="F:DNA strand exchange activity"/>
    <property type="evidence" value="ECO:0007669"/>
    <property type="project" value="InterPro"/>
</dbReference>
<comment type="caution">
    <text evidence="5">The sequence shown here is derived from an EMBL/GenBank/DDBJ whole genome shotgun (WGS) entry which is preliminary data.</text>
</comment>
<dbReference type="PANTHER" id="PTHR30461">
    <property type="entry name" value="DNA-INVERTASE FROM LAMBDOID PROPHAGE"/>
    <property type="match status" value="1"/>
</dbReference>
<organism evidence="5 6">
    <name type="scientific">Vagococcus silagei</name>
    <dbReference type="NCBI Taxonomy" id="2508885"/>
    <lineage>
        <taxon>Bacteria</taxon>
        <taxon>Bacillati</taxon>
        <taxon>Bacillota</taxon>
        <taxon>Bacilli</taxon>
        <taxon>Lactobacillales</taxon>
        <taxon>Enterococcaceae</taxon>
        <taxon>Vagococcus</taxon>
    </lineage>
</organism>
<comment type="similarity">
    <text evidence="1">Belongs to the site-specific recombinase resolvase family.</text>
</comment>
<evidence type="ECO:0000256" key="2">
    <source>
        <dbReference type="ARBA" id="ARBA00023125"/>
    </source>
</evidence>
<dbReference type="PANTHER" id="PTHR30461:SF2">
    <property type="entry name" value="SERINE RECOMBINASE PINE-RELATED"/>
    <property type="match status" value="1"/>
</dbReference>
<evidence type="ECO:0000313" key="6">
    <source>
        <dbReference type="Proteomes" id="UP000310506"/>
    </source>
</evidence>
<dbReference type="AlphaFoldDB" id="A0A4S3B724"/>
<evidence type="ECO:0000259" key="4">
    <source>
        <dbReference type="PROSITE" id="PS51736"/>
    </source>
</evidence>
<dbReference type="InterPro" id="IPR009057">
    <property type="entry name" value="Homeodomain-like_sf"/>
</dbReference>
<dbReference type="SUPFAM" id="SSF46689">
    <property type="entry name" value="Homeodomain-like"/>
    <property type="match status" value="1"/>
</dbReference>
<dbReference type="InterPro" id="IPR006120">
    <property type="entry name" value="Resolvase_HTH_dom"/>
</dbReference>
<dbReference type="InterPro" id="IPR050639">
    <property type="entry name" value="SSR_resolvase"/>
</dbReference>
<sequence length="201" mass="23019">MYSVIKALGMPFLVIKGENIVRKIGYIYASSDTQYVKEQIGALKELEVVNLPKDSSDVQTEVSLKQVVQSLEEGDQLVVYELRCLGKSIIQLADFLLELKNSKIQLIVKEKGDAYQTISDEAYVEMILKIAEMEKLIIRERTTRGLQEARKNGRVGGRPKISQETIEQIRHLYNNNRYTLRQIAEECNISLGTAYKYVQER</sequence>
<dbReference type="InterPro" id="IPR036162">
    <property type="entry name" value="Resolvase-like_N_sf"/>
</dbReference>
<accession>A0A4S3B724</accession>
<dbReference type="OrthoDB" id="9797501at2"/>
<feature type="domain" description="Resolvase/invertase-type recombinase catalytic" evidence="4">
    <location>
        <begin position="22"/>
        <end position="153"/>
    </location>
</feature>
<evidence type="ECO:0000256" key="1">
    <source>
        <dbReference type="ARBA" id="ARBA00009913"/>
    </source>
</evidence>
<dbReference type="SUPFAM" id="SSF53041">
    <property type="entry name" value="Resolvase-like"/>
    <property type="match status" value="1"/>
</dbReference>
<keyword evidence="2" id="KW-0238">DNA-binding</keyword>
<keyword evidence="6" id="KW-1185">Reference proteome</keyword>
<name>A0A4S3B724_9ENTE</name>
<dbReference type="Gene3D" id="1.10.10.60">
    <property type="entry name" value="Homeodomain-like"/>
    <property type="match status" value="1"/>
</dbReference>
<gene>
    <name evidence="5" type="ORF">ESZ54_00025</name>
</gene>
<dbReference type="GO" id="GO:0003677">
    <property type="term" value="F:DNA binding"/>
    <property type="evidence" value="ECO:0007669"/>
    <property type="project" value="UniProtKB-KW"/>
</dbReference>
<dbReference type="InterPro" id="IPR006119">
    <property type="entry name" value="Resolv_N"/>
</dbReference>
<dbReference type="Gene3D" id="3.40.50.1390">
    <property type="entry name" value="Resolvase, N-terminal catalytic domain"/>
    <property type="match status" value="1"/>
</dbReference>
<protein>
    <submittedName>
        <fullName evidence="5">Recombinase family protein</fullName>
    </submittedName>
</protein>
<dbReference type="PROSITE" id="PS51736">
    <property type="entry name" value="RECOMBINASES_3"/>
    <property type="match status" value="1"/>
</dbReference>
<keyword evidence="3" id="KW-0233">DNA recombination</keyword>
<dbReference type="Pfam" id="PF02796">
    <property type="entry name" value="HTH_7"/>
    <property type="match status" value="1"/>
</dbReference>
<evidence type="ECO:0000313" key="5">
    <source>
        <dbReference type="EMBL" id="THB62237.1"/>
    </source>
</evidence>